<comment type="caution">
    <text evidence="10">The sequence shown here is derived from an EMBL/GenBank/DDBJ whole genome shotgun (WGS) entry which is preliminary data.</text>
</comment>
<dbReference type="InterPro" id="IPR032599">
    <property type="entry name" value="YcdB/YcdC_rep_domain"/>
</dbReference>
<dbReference type="Gene3D" id="1.10.1740.10">
    <property type="match status" value="1"/>
</dbReference>
<evidence type="ECO:0000259" key="7">
    <source>
        <dbReference type="Pfam" id="PF04542"/>
    </source>
</evidence>
<dbReference type="CDD" id="cd06171">
    <property type="entry name" value="Sigma70_r4"/>
    <property type="match status" value="1"/>
</dbReference>
<dbReference type="SUPFAM" id="SSF88946">
    <property type="entry name" value="Sigma2 domain of RNA polymerase sigma factors"/>
    <property type="match status" value="1"/>
</dbReference>
<dbReference type="SUPFAM" id="SSF88659">
    <property type="entry name" value="Sigma3 and sigma4 domains of RNA polymerase sigma factors"/>
    <property type="match status" value="1"/>
</dbReference>
<dbReference type="AlphaFoldDB" id="A0A1R1BF25"/>
<evidence type="ECO:0000259" key="9">
    <source>
        <dbReference type="Pfam" id="PF16244"/>
    </source>
</evidence>
<evidence type="ECO:0000259" key="8">
    <source>
        <dbReference type="Pfam" id="PF08281"/>
    </source>
</evidence>
<dbReference type="GO" id="GO:0003677">
    <property type="term" value="F:DNA binding"/>
    <property type="evidence" value="ECO:0007669"/>
    <property type="project" value="UniProtKB-KW"/>
</dbReference>
<dbReference type="InterPro" id="IPR039425">
    <property type="entry name" value="RNA_pol_sigma-70-like"/>
</dbReference>
<comment type="similarity">
    <text evidence="1 6">Belongs to the sigma-70 factor family. ECF subfamily.</text>
</comment>
<protein>
    <recommendedName>
        <fullName evidence="6">RNA polymerase sigma factor</fullName>
    </recommendedName>
</protein>
<dbReference type="PROSITE" id="PS01063">
    <property type="entry name" value="SIGMA70_ECF"/>
    <property type="match status" value="1"/>
</dbReference>
<reference evidence="10 11" key="1">
    <citation type="submission" date="2016-11" db="EMBL/GenBank/DDBJ databases">
        <title>Paenibacillus species isolates.</title>
        <authorList>
            <person name="Beno S.M."/>
        </authorList>
    </citation>
    <scope>NUCLEOTIDE SEQUENCE [LARGE SCALE GENOMIC DNA]</scope>
    <source>
        <strain evidence="10 11">FSL H8-0246</strain>
    </source>
</reference>
<dbReference type="RefSeq" id="WP_076334205.1">
    <property type="nucleotide sequence ID" value="NZ_MRTJ01000027.1"/>
</dbReference>
<keyword evidence="3 6" id="KW-0731">Sigma factor</keyword>
<evidence type="ECO:0000256" key="5">
    <source>
        <dbReference type="ARBA" id="ARBA00023163"/>
    </source>
</evidence>
<dbReference type="GO" id="GO:0006950">
    <property type="term" value="P:response to stress"/>
    <property type="evidence" value="ECO:0007669"/>
    <property type="project" value="UniProtKB-ARBA"/>
</dbReference>
<dbReference type="InterPro" id="IPR000838">
    <property type="entry name" value="RNA_pol_sigma70_ECF_CS"/>
</dbReference>
<dbReference type="GO" id="GO:0016987">
    <property type="term" value="F:sigma factor activity"/>
    <property type="evidence" value="ECO:0007669"/>
    <property type="project" value="UniProtKB-KW"/>
</dbReference>
<dbReference type="Pfam" id="PF16244">
    <property type="entry name" value="DUF4901"/>
    <property type="match status" value="2"/>
</dbReference>
<dbReference type="InterPro" id="IPR013325">
    <property type="entry name" value="RNA_pol_sigma_r2"/>
</dbReference>
<sequence length="658" mass="75772">MIDAQQQINAAQNGDHDAFVSLIKDRTDKLHRVARHYVRESKDAEDIVQDALVKAYESLQTLQQAEAFESWLTRIVVNRALNHLEKSKRVHLSEDPQAQEPLVVNDIDQTLDLERALASLNPKLRQLLFLKYKKDLTQQQIAHLLDMPLGTVKTQLRKGLEHLRNEMVQDFLERDMDTLRLQLRQQAEHQFAVSSDYDLIVNDYQENTMRGTWKGEAGFLWVKTGSDDAVSATLSRDGNLLDYAISWASLDNETRLSEEELKQQAEQFLEDHYPGALRNFPYCEMEWMEGMFGYTRQQKAMGLPLPETGCLIMVHPSGRVVGFRYYGTVPGPALPTMITPEEEQMACMKANFLLHVEYCVLDKAVYTDGDDQVHLVYAPRNRGLIYTASSQEEVPTAYRAEAVPSDPRTLDEWPGEFPPARSLEEWIGVDNDQFQLVQDDNIGLNTKLMVWKQQNEERPDKNDQSWKAYWADQMEGAVKARVDSQTGQLIDFVSHGKPDQLAPLTWDRDACIEVAMDYVRGLAAEMLPYLKLLTEETDDEDRLEIIRFGVYVQDVSVRDECYQLAVDRSNGRVQSLMSPSIRPEQLKKLETVPSFDSQTAILRWMAQAKLRLQWERMHNARAEEAPYELVYRMIGSEHERTPEVLDAHTGKLYENTFY</sequence>
<dbReference type="PANTHER" id="PTHR43133">
    <property type="entry name" value="RNA POLYMERASE ECF-TYPE SIGMA FACTO"/>
    <property type="match status" value="1"/>
</dbReference>
<feature type="domain" description="YcdB/YcdC repeated" evidence="9">
    <location>
        <begin position="182"/>
        <end position="327"/>
    </location>
</feature>
<name>A0A1R1BF25_PAEAM</name>
<dbReference type="Pfam" id="PF08281">
    <property type="entry name" value="Sigma70_r4_2"/>
    <property type="match status" value="1"/>
</dbReference>
<dbReference type="PANTHER" id="PTHR43133:SF51">
    <property type="entry name" value="RNA POLYMERASE SIGMA FACTOR"/>
    <property type="match status" value="1"/>
</dbReference>
<feature type="domain" description="YcdB/YcdC repeated" evidence="9">
    <location>
        <begin position="434"/>
        <end position="574"/>
    </location>
</feature>
<dbReference type="Pfam" id="PF04542">
    <property type="entry name" value="Sigma70_r2"/>
    <property type="match status" value="1"/>
</dbReference>
<dbReference type="EMBL" id="MRTJ01000027">
    <property type="protein sequence ID" value="OMF04949.1"/>
    <property type="molecule type" value="Genomic_DNA"/>
</dbReference>
<evidence type="ECO:0000256" key="2">
    <source>
        <dbReference type="ARBA" id="ARBA00023015"/>
    </source>
</evidence>
<keyword evidence="2 6" id="KW-0805">Transcription regulation</keyword>
<dbReference type="InterPro" id="IPR014284">
    <property type="entry name" value="RNA_pol_sigma-70_dom"/>
</dbReference>
<proteinExistence type="inferred from homology"/>
<dbReference type="InterPro" id="IPR036388">
    <property type="entry name" value="WH-like_DNA-bd_sf"/>
</dbReference>
<keyword evidence="4 6" id="KW-0238">DNA-binding</keyword>
<dbReference type="GO" id="GO:0006352">
    <property type="term" value="P:DNA-templated transcription initiation"/>
    <property type="evidence" value="ECO:0007669"/>
    <property type="project" value="InterPro"/>
</dbReference>
<feature type="domain" description="RNA polymerase sigma factor 70 region 4 type 2" evidence="8">
    <location>
        <begin position="112"/>
        <end position="163"/>
    </location>
</feature>
<dbReference type="InterPro" id="IPR007627">
    <property type="entry name" value="RNA_pol_sigma70_r2"/>
</dbReference>
<dbReference type="Gene3D" id="1.10.10.10">
    <property type="entry name" value="Winged helix-like DNA-binding domain superfamily/Winged helix DNA-binding domain"/>
    <property type="match status" value="1"/>
</dbReference>
<dbReference type="OrthoDB" id="2821454at2"/>
<organism evidence="10 11">
    <name type="scientific">Paenibacillus amylolyticus</name>
    <dbReference type="NCBI Taxonomy" id="1451"/>
    <lineage>
        <taxon>Bacteria</taxon>
        <taxon>Bacillati</taxon>
        <taxon>Bacillota</taxon>
        <taxon>Bacilli</taxon>
        <taxon>Bacillales</taxon>
        <taxon>Paenibacillaceae</taxon>
        <taxon>Paenibacillus</taxon>
    </lineage>
</organism>
<evidence type="ECO:0000256" key="1">
    <source>
        <dbReference type="ARBA" id="ARBA00010641"/>
    </source>
</evidence>
<dbReference type="InterPro" id="IPR013249">
    <property type="entry name" value="RNA_pol_sigma70_r4_t2"/>
</dbReference>
<evidence type="ECO:0000256" key="6">
    <source>
        <dbReference type="RuleBase" id="RU000716"/>
    </source>
</evidence>
<keyword evidence="5 6" id="KW-0804">Transcription</keyword>
<evidence type="ECO:0000313" key="10">
    <source>
        <dbReference type="EMBL" id="OMF04949.1"/>
    </source>
</evidence>
<evidence type="ECO:0000256" key="3">
    <source>
        <dbReference type="ARBA" id="ARBA00023082"/>
    </source>
</evidence>
<dbReference type="InterPro" id="IPR013324">
    <property type="entry name" value="RNA_pol_sigma_r3/r4-like"/>
</dbReference>
<gene>
    <name evidence="10" type="ORF">BK131_29150</name>
</gene>
<dbReference type="NCBIfam" id="TIGR02937">
    <property type="entry name" value="sigma70-ECF"/>
    <property type="match status" value="1"/>
</dbReference>
<feature type="domain" description="RNA polymerase sigma-70 region 2" evidence="7">
    <location>
        <begin position="25"/>
        <end position="89"/>
    </location>
</feature>
<accession>A0A1R1BF25</accession>
<evidence type="ECO:0000313" key="11">
    <source>
        <dbReference type="Proteomes" id="UP000187134"/>
    </source>
</evidence>
<evidence type="ECO:0000256" key="4">
    <source>
        <dbReference type="ARBA" id="ARBA00023125"/>
    </source>
</evidence>
<dbReference type="Proteomes" id="UP000187134">
    <property type="component" value="Unassembled WGS sequence"/>
</dbReference>